<dbReference type="Proteomes" id="UP001596415">
    <property type="component" value="Unassembled WGS sequence"/>
</dbReference>
<dbReference type="InterPro" id="IPR013517">
    <property type="entry name" value="FG-GAP"/>
</dbReference>
<dbReference type="InterPro" id="IPR028994">
    <property type="entry name" value="Integrin_alpha_N"/>
</dbReference>
<evidence type="ECO:0000256" key="2">
    <source>
        <dbReference type="SAM" id="SignalP"/>
    </source>
</evidence>
<evidence type="ECO:0000256" key="1">
    <source>
        <dbReference type="ARBA" id="ARBA00022729"/>
    </source>
</evidence>
<dbReference type="SUPFAM" id="SSF69318">
    <property type="entry name" value="Integrin alpha N-terminal domain"/>
    <property type="match status" value="1"/>
</dbReference>
<organism evidence="4 5">
    <name type="scientific">Jejudonia soesokkakensis</name>
    <dbReference type="NCBI Taxonomy" id="1323432"/>
    <lineage>
        <taxon>Bacteria</taxon>
        <taxon>Pseudomonadati</taxon>
        <taxon>Bacteroidota</taxon>
        <taxon>Flavobacteriia</taxon>
        <taxon>Flavobacteriales</taxon>
        <taxon>Flavobacteriaceae</taxon>
        <taxon>Jejudonia</taxon>
    </lineage>
</organism>
<dbReference type="Gene3D" id="2.130.10.130">
    <property type="entry name" value="Integrin alpha, N-terminal"/>
    <property type="match status" value="1"/>
</dbReference>
<dbReference type="Pfam" id="PF13517">
    <property type="entry name" value="FG-GAP_3"/>
    <property type="match status" value="3"/>
</dbReference>
<dbReference type="EMBL" id="JBHTBN010000002">
    <property type="protein sequence ID" value="MFC7357213.1"/>
    <property type="molecule type" value="Genomic_DNA"/>
</dbReference>
<feature type="domain" description="Secretion system C-terminal sorting" evidence="3">
    <location>
        <begin position="381"/>
        <end position="448"/>
    </location>
</feature>
<feature type="chain" id="PRO_5045811075" evidence="2">
    <location>
        <begin position="20"/>
        <end position="450"/>
    </location>
</feature>
<evidence type="ECO:0000259" key="3">
    <source>
        <dbReference type="Pfam" id="PF18962"/>
    </source>
</evidence>
<feature type="signal peptide" evidence="2">
    <location>
        <begin position="1"/>
        <end position="19"/>
    </location>
</feature>
<keyword evidence="5" id="KW-1185">Reference proteome</keyword>
<evidence type="ECO:0000313" key="5">
    <source>
        <dbReference type="Proteomes" id="UP001596415"/>
    </source>
</evidence>
<proteinExistence type="predicted"/>
<keyword evidence="1 2" id="KW-0732">Signal</keyword>
<dbReference type="PANTHER" id="PTHR44103">
    <property type="entry name" value="PROPROTEIN CONVERTASE P"/>
    <property type="match status" value="1"/>
</dbReference>
<sequence>MKKYCILLIFLGSNFLSIAQFSNIKLVGNENISTPRFIQTGDMDNDGDIDVIAPSFDRIVVFSNDENGSFGFPTIIIDELGVTQTHFVSDLNGDGFLDVLGTDFDVAMENFWVSNNGDGTYGDKMTIYTGARPYHIFAVDIDNDGDNDVLTNSGAQQELRLFKNTDGLGTFDSGANVNVGHTNGRSTGAADFDGDGDMDLASSGSGGTQLTWFENLEGLGNSWGIHEIQLEGNGVRSIYVVDMDGDGDADILKGVYIGNLAWHENIDGLGTFSAEKVIAPALDFMASVFAADLDNDGDMDVMSTHDTNASWWENLDGQGTFGSQQDFYTEFNFAIAIEAADLDNDGDNDVVVASQNDNAVYWFENFSILSSPEQFIELIEVYPNPVGDTLYFTSSKVGKYDVTITDALGRTLVSEKNSPGSINIAHLSSGTLFITISDGKYSTIKKAIKL</sequence>
<dbReference type="InterPro" id="IPR026444">
    <property type="entry name" value="Secre_tail"/>
</dbReference>
<comment type="caution">
    <text evidence="4">The sequence shown here is derived from an EMBL/GenBank/DDBJ whole genome shotgun (WGS) entry which is preliminary data.</text>
</comment>
<accession>A0ABW2MR65</accession>
<evidence type="ECO:0000313" key="4">
    <source>
        <dbReference type="EMBL" id="MFC7357213.1"/>
    </source>
</evidence>
<dbReference type="Pfam" id="PF18962">
    <property type="entry name" value="Por_Secre_tail"/>
    <property type="match status" value="1"/>
</dbReference>
<name>A0ABW2MR65_9FLAO</name>
<protein>
    <submittedName>
        <fullName evidence="4">T9SS type A sorting domain-containing protein</fullName>
    </submittedName>
</protein>
<dbReference type="RefSeq" id="WP_380217059.1">
    <property type="nucleotide sequence ID" value="NZ_JBHTBN010000002.1"/>
</dbReference>
<gene>
    <name evidence="4" type="ORF">ACFQO1_05915</name>
</gene>
<dbReference type="PANTHER" id="PTHR44103:SF1">
    <property type="entry name" value="PROPROTEIN CONVERTASE P"/>
    <property type="match status" value="1"/>
</dbReference>
<reference evidence="5" key="1">
    <citation type="journal article" date="2019" name="Int. J. Syst. Evol. Microbiol.">
        <title>The Global Catalogue of Microorganisms (GCM) 10K type strain sequencing project: providing services to taxonomists for standard genome sequencing and annotation.</title>
        <authorList>
            <consortium name="The Broad Institute Genomics Platform"/>
            <consortium name="The Broad Institute Genome Sequencing Center for Infectious Disease"/>
            <person name="Wu L."/>
            <person name="Ma J."/>
        </authorList>
    </citation>
    <scope>NUCLEOTIDE SEQUENCE [LARGE SCALE GENOMIC DNA]</scope>
    <source>
        <strain evidence="5">CGMCC 1.16306</strain>
    </source>
</reference>
<dbReference type="NCBIfam" id="TIGR04183">
    <property type="entry name" value="Por_Secre_tail"/>
    <property type="match status" value="1"/>
</dbReference>